<dbReference type="GO" id="GO:0008757">
    <property type="term" value="F:S-adenosylmethionine-dependent methyltransferase activity"/>
    <property type="evidence" value="ECO:0007669"/>
    <property type="project" value="InterPro"/>
</dbReference>
<gene>
    <name evidence="6" type="ORF">TDIB3V08_LOCUS8876</name>
</gene>
<evidence type="ECO:0000256" key="2">
    <source>
        <dbReference type="ARBA" id="ARBA00022603"/>
    </source>
</evidence>
<dbReference type="InterPro" id="IPR041698">
    <property type="entry name" value="Methyltransf_25"/>
</dbReference>
<evidence type="ECO:0000256" key="3">
    <source>
        <dbReference type="ARBA" id="ARBA00022679"/>
    </source>
</evidence>
<comment type="similarity">
    <text evidence="1">Belongs to the methyltransferase superfamily.</text>
</comment>
<proteinExistence type="inferred from homology"/>
<evidence type="ECO:0000256" key="1">
    <source>
        <dbReference type="ARBA" id="ARBA00008361"/>
    </source>
</evidence>
<dbReference type="Pfam" id="PF08241">
    <property type="entry name" value="Methyltransf_11"/>
    <property type="match status" value="1"/>
</dbReference>
<organism evidence="6">
    <name type="scientific">Timema douglasi</name>
    <name type="common">Walking stick</name>
    <dbReference type="NCBI Taxonomy" id="61478"/>
    <lineage>
        <taxon>Eukaryota</taxon>
        <taxon>Metazoa</taxon>
        <taxon>Ecdysozoa</taxon>
        <taxon>Arthropoda</taxon>
        <taxon>Hexapoda</taxon>
        <taxon>Insecta</taxon>
        <taxon>Pterygota</taxon>
        <taxon>Neoptera</taxon>
        <taxon>Polyneoptera</taxon>
        <taxon>Phasmatodea</taxon>
        <taxon>Timematodea</taxon>
        <taxon>Timematoidea</taxon>
        <taxon>Timematidae</taxon>
        <taxon>Timema</taxon>
    </lineage>
</organism>
<evidence type="ECO:0000259" key="5">
    <source>
        <dbReference type="Pfam" id="PF13649"/>
    </source>
</evidence>
<evidence type="ECO:0008006" key="7">
    <source>
        <dbReference type="Google" id="ProtNLM"/>
    </source>
</evidence>
<protein>
    <recommendedName>
        <fullName evidence="7">Methyltransferase type 11 domain-containing protein</fullName>
    </recommendedName>
</protein>
<dbReference type="InterPro" id="IPR013216">
    <property type="entry name" value="Methyltransf_11"/>
</dbReference>
<reference evidence="6" key="1">
    <citation type="submission" date="2020-11" db="EMBL/GenBank/DDBJ databases">
        <authorList>
            <person name="Tran Van P."/>
        </authorList>
    </citation>
    <scope>NUCLEOTIDE SEQUENCE</scope>
</reference>
<accession>A0A7R8VTK9</accession>
<dbReference type="PANTHER" id="PTHR44942:SF4">
    <property type="entry name" value="METHYLTRANSFERASE TYPE 11 DOMAIN-CONTAINING PROTEIN"/>
    <property type="match status" value="1"/>
</dbReference>
<evidence type="ECO:0000313" key="6">
    <source>
        <dbReference type="EMBL" id="CAD7202696.1"/>
    </source>
</evidence>
<keyword evidence="3" id="KW-0808">Transferase</keyword>
<dbReference type="CDD" id="cd02440">
    <property type="entry name" value="AdoMet_MTases"/>
    <property type="match status" value="1"/>
</dbReference>
<dbReference type="AlphaFoldDB" id="A0A7R8VTK9"/>
<sequence>MFRYFREADHAALYKKFRHPTPDQLITHIVDYITQQICIPLGVAVDVGCGAGQSTLVLAPHFTSILGVDPSDAAIQEARGSNPPYNVQFRSHSSARARNRETITVRFKPHWERMYLGLGLSLIITTGVGSAESLDVKPGSVHLVTASQACHWFNLPQFYQETERVLAPGGVLAMYGYLLPRPLFGDIQLGHIVDKYYNTILGDYVLDGSKKVYLNNYRDQEFNRVPFIGEPLVRDESVSAEYQATVTDLVGYVNSWSACQNYRRQHGDVNTANILTHFQDEIMQTIGASSAPDDTAITIQYKYFLLMGRKPLGLH</sequence>
<dbReference type="GO" id="GO:0032259">
    <property type="term" value="P:methylation"/>
    <property type="evidence" value="ECO:0007669"/>
    <property type="project" value="UniProtKB-KW"/>
</dbReference>
<dbReference type="PANTHER" id="PTHR44942">
    <property type="entry name" value="METHYLTRANSF_11 DOMAIN-CONTAINING PROTEIN"/>
    <property type="match status" value="1"/>
</dbReference>
<name>A0A7R8VTK9_TIMDO</name>
<feature type="domain" description="Methyltransferase" evidence="5">
    <location>
        <begin position="45"/>
        <end position="93"/>
    </location>
</feature>
<keyword evidence="2" id="KW-0489">Methyltransferase</keyword>
<feature type="domain" description="Methyltransferase type 11" evidence="4">
    <location>
        <begin position="124"/>
        <end position="173"/>
    </location>
</feature>
<dbReference type="Pfam" id="PF13649">
    <property type="entry name" value="Methyltransf_25"/>
    <property type="match status" value="1"/>
</dbReference>
<dbReference type="SUPFAM" id="SSF53335">
    <property type="entry name" value="S-adenosyl-L-methionine-dependent methyltransferases"/>
    <property type="match status" value="1"/>
</dbReference>
<evidence type="ECO:0000259" key="4">
    <source>
        <dbReference type="Pfam" id="PF08241"/>
    </source>
</evidence>
<dbReference type="InterPro" id="IPR051052">
    <property type="entry name" value="Diverse_substrate_MTase"/>
</dbReference>
<dbReference type="EMBL" id="OA569697">
    <property type="protein sequence ID" value="CAD7202696.1"/>
    <property type="molecule type" value="Genomic_DNA"/>
</dbReference>
<dbReference type="Gene3D" id="3.40.50.150">
    <property type="entry name" value="Vaccinia Virus protein VP39"/>
    <property type="match status" value="1"/>
</dbReference>
<dbReference type="InterPro" id="IPR029063">
    <property type="entry name" value="SAM-dependent_MTases_sf"/>
</dbReference>